<gene>
    <name evidence="2" type="ORF">LWI29_026325</name>
</gene>
<dbReference type="Proteomes" id="UP001168877">
    <property type="component" value="Unassembled WGS sequence"/>
</dbReference>
<reference evidence="2" key="1">
    <citation type="journal article" date="2022" name="Plant J.">
        <title>Strategies of tolerance reflected in two North American maple genomes.</title>
        <authorList>
            <person name="McEvoy S.L."/>
            <person name="Sezen U.U."/>
            <person name="Trouern-Trend A."/>
            <person name="McMahon S.M."/>
            <person name="Schaberg P.G."/>
            <person name="Yang J."/>
            <person name="Wegrzyn J.L."/>
            <person name="Swenson N.G."/>
        </authorList>
    </citation>
    <scope>NUCLEOTIDE SEQUENCE</scope>
    <source>
        <strain evidence="2">NS2018</strain>
    </source>
</reference>
<evidence type="ECO:0000313" key="2">
    <source>
        <dbReference type="EMBL" id="KAK0576991.1"/>
    </source>
</evidence>
<organism evidence="2 3">
    <name type="scientific">Acer saccharum</name>
    <name type="common">Sugar maple</name>
    <dbReference type="NCBI Taxonomy" id="4024"/>
    <lineage>
        <taxon>Eukaryota</taxon>
        <taxon>Viridiplantae</taxon>
        <taxon>Streptophyta</taxon>
        <taxon>Embryophyta</taxon>
        <taxon>Tracheophyta</taxon>
        <taxon>Spermatophyta</taxon>
        <taxon>Magnoliopsida</taxon>
        <taxon>eudicotyledons</taxon>
        <taxon>Gunneridae</taxon>
        <taxon>Pentapetalae</taxon>
        <taxon>rosids</taxon>
        <taxon>malvids</taxon>
        <taxon>Sapindales</taxon>
        <taxon>Sapindaceae</taxon>
        <taxon>Hippocastanoideae</taxon>
        <taxon>Acereae</taxon>
        <taxon>Acer</taxon>
    </lineage>
</organism>
<sequence length="169" mass="18903">MLKPLNNQPSGLKLVNPPCKHKQGFQQEFHPHKLELHNQDLHNKGSHKLNMGSFLLNLEDMPTWLNHKGKSCLNIQEQLKLEGGHKCLHKAMNQTIIIITTTTKPPSLSLSLMHTQMGSFWFKPIPTNQTPLEMAEQAHEVTRDGLLTIGDEQPSETSSSTLLKSNGSG</sequence>
<name>A0AA39RM05_ACESA</name>
<evidence type="ECO:0000256" key="1">
    <source>
        <dbReference type="SAM" id="MobiDB-lite"/>
    </source>
</evidence>
<keyword evidence="3" id="KW-1185">Reference proteome</keyword>
<proteinExistence type="predicted"/>
<dbReference type="AlphaFoldDB" id="A0AA39RM05"/>
<dbReference type="EMBL" id="JAUESC010000386">
    <property type="protein sequence ID" value="KAK0576991.1"/>
    <property type="molecule type" value="Genomic_DNA"/>
</dbReference>
<accession>A0AA39RM05</accession>
<comment type="caution">
    <text evidence="2">The sequence shown here is derived from an EMBL/GenBank/DDBJ whole genome shotgun (WGS) entry which is preliminary data.</text>
</comment>
<protein>
    <submittedName>
        <fullName evidence="2">Uncharacterized protein</fullName>
    </submittedName>
</protein>
<reference evidence="2" key="2">
    <citation type="submission" date="2023-06" db="EMBL/GenBank/DDBJ databases">
        <authorList>
            <person name="Swenson N.G."/>
            <person name="Wegrzyn J.L."/>
            <person name="Mcevoy S.L."/>
        </authorList>
    </citation>
    <scope>NUCLEOTIDE SEQUENCE</scope>
    <source>
        <strain evidence="2">NS2018</strain>
        <tissue evidence="2">Leaf</tissue>
    </source>
</reference>
<feature type="region of interest" description="Disordered" evidence="1">
    <location>
        <begin position="149"/>
        <end position="169"/>
    </location>
</feature>
<evidence type="ECO:0000313" key="3">
    <source>
        <dbReference type="Proteomes" id="UP001168877"/>
    </source>
</evidence>
<feature type="compositionally biased region" description="Polar residues" evidence="1">
    <location>
        <begin position="155"/>
        <end position="169"/>
    </location>
</feature>